<gene>
    <name evidence="13" type="ORF">CKO42_11710</name>
</gene>
<dbReference type="Proteomes" id="UP001138768">
    <property type="component" value="Unassembled WGS sequence"/>
</dbReference>
<proteinExistence type="inferred from homology"/>
<keyword evidence="10" id="KW-0943">RNA-mediated gene silencing</keyword>
<dbReference type="Gene3D" id="3.40.50.150">
    <property type="entry name" value="Vaccinia Virus protein VP39"/>
    <property type="match status" value="1"/>
</dbReference>
<evidence type="ECO:0000256" key="10">
    <source>
        <dbReference type="ARBA" id="ARBA00023158"/>
    </source>
</evidence>
<dbReference type="InterPro" id="IPR029063">
    <property type="entry name" value="SAM-dependent_MTases_sf"/>
</dbReference>
<keyword evidence="14" id="KW-1185">Reference proteome</keyword>
<comment type="cofactor">
    <cofactor evidence="1">
        <name>Mg(2+)</name>
        <dbReference type="ChEBI" id="CHEBI:18420"/>
    </cofactor>
</comment>
<evidence type="ECO:0000256" key="12">
    <source>
        <dbReference type="ARBA" id="ARBA00048418"/>
    </source>
</evidence>
<evidence type="ECO:0000256" key="4">
    <source>
        <dbReference type="ARBA" id="ARBA00022603"/>
    </source>
</evidence>
<dbReference type="SUPFAM" id="SSF53335">
    <property type="entry name" value="S-adenosyl-L-methionine-dependent methyltransferases"/>
    <property type="match status" value="1"/>
</dbReference>
<evidence type="ECO:0000256" key="2">
    <source>
        <dbReference type="ARBA" id="ARBA00009026"/>
    </source>
</evidence>
<comment type="similarity">
    <text evidence="2">Belongs to the methyltransferase superfamily. HEN1 family.</text>
</comment>
<dbReference type="GO" id="GO:0003723">
    <property type="term" value="F:RNA binding"/>
    <property type="evidence" value="ECO:0007669"/>
    <property type="project" value="UniProtKB-KW"/>
</dbReference>
<dbReference type="PANTHER" id="PTHR21404:SF3">
    <property type="entry name" value="SMALL RNA 2'-O-METHYLTRANSFERASE"/>
    <property type="match status" value="1"/>
</dbReference>
<dbReference type="Pfam" id="PF13489">
    <property type="entry name" value="Methyltransf_23"/>
    <property type="match status" value="1"/>
</dbReference>
<evidence type="ECO:0000256" key="8">
    <source>
        <dbReference type="ARBA" id="ARBA00022842"/>
    </source>
</evidence>
<dbReference type="InterPro" id="IPR026610">
    <property type="entry name" value="Hen1"/>
</dbReference>
<accession>A0A9X0W8Z3</accession>
<dbReference type="GO" id="GO:0001510">
    <property type="term" value="P:RNA methylation"/>
    <property type="evidence" value="ECO:0007669"/>
    <property type="project" value="InterPro"/>
</dbReference>
<evidence type="ECO:0000313" key="14">
    <source>
        <dbReference type="Proteomes" id="UP001138768"/>
    </source>
</evidence>
<dbReference type="AlphaFoldDB" id="A0A9X0W8Z3"/>
<comment type="caution">
    <text evidence="13">The sequence shown here is derived from an EMBL/GenBank/DDBJ whole genome shotgun (WGS) entry which is preliminary data.</text>
</comment>
<keyword evidence="8" id="KW-0460">Magnesium</keyword>
<evidence type="ECO:0000256" key="7">
    <source>
        <dbReference type="ARBA" id="ARBA00022723"/>
    </source>
</evidence>
<keyword evidence="4" id="KW-0489">Methyltransferase</keyword>
<evidence type="ECO:0000256" key="9">
    <source>
        <dbReference type="ARBA" id="ARBA00022884"/>
    </source>
</evidence>
<dbReference type="EC" id="2.1.1.386" evidence="11"/>
<reference evidence="13 14" key="1">
    <citation type="journal article" date="2020" name="Microorganisms">
        <title>Osmotic Adaptation and Compatible Solute Biosynthesis of Phototrophic Bacteria as Revealed from Genome Analyses.</title>
        <authorList>
            <person name="Imhoff J.F."/>
            <person name="Rahn T."/>
            <person name="Kunzel S."/>
            <person name="Keller A."/>
            <person name="Neulinger S.C."/>
        </authorList>
    </citation>
    <scope>NUCLEOTIDE SEQUENCE [LARGE SCALE GENOMIC DNA]</scope>
    <source>
        <strain evidence="13 14">DSM 25653</strain>
    </source>
</reference>
<comment type="catalytic activity">
    <reaction evidence="12">
        <text>small RNA 3'-end nucleotide + S-adenosyl-L-methionine = small RNA 3'-end 2'-O-methylnucleotide + S-adenosyl-L-homocysteine + H(+)</text>
        <dbReference type="Rhea" id="RHEA:37887"/>
        <dbReference type="Rhea" id="RHEA-COMP:10415"/>
        <dbReference type="Rhea" id="RHEA-COMP:10416"/>
        <dbReference type="ChEBI" id="CHEBI:15378"/>
        <dbReference type="ChEBI" id="CHEBI:57856"/>
        <dbReference type="ChEBI" id="CHEBI:59789"/>
        <dbReference type="ChEBI" id="CHEBI:74896"/>
        <dbReference type="ChEBI" id="CHEBI:74898"/>
        <dbReference type="EC" id="2.1.1.386"/>
    </reaction>
</comment>
<sequence length="229" mass="25815">MHWNHEATTALHEERLEAVIDAVRASGARSLLDLGCGDGDLLVRLAQEPGLERLLGLDLDARSLEQVRLRLDAIATEPGKTPGSNHHPLDHSIELRHGSLCKPDAGLLGFDCVLLIETIEHIDPRDLAQVEQAIFARMRPQTVIITTPNAEYNPLLEVPPNRFRHPDHRFEWDRPRFQRWARGVAQRHGYGLRCRDIGGVHPVYGGASQMALYRRDRPEQAQPRPGGWL</sequence>
<keyword evidence="5" id="KW-0808">Transferase</keyword>
<dbReference type="GO" id="GO:0090486">
    <property type="term" value="F:small RNA 2'-O-methyltransferase activity"/>
    <property type="evidence" value="ECO:0007669"/>
    <property type="project" value="UniProtKB-EC"/>
</dbReference>
<dbReference type="PANTHER" id="PTHR21404">
    <property type="entry name" value="HEN1"/>
    <property type="match status" value="1"/>
</dbReference>
<name>A0A9X0W8Z3_9GAMM</name>
<protein>
    <recommendedName>
        <fullName evidence="3">Small RNA 2'-O-methyltransferase</fullName>
        <ecNumber evidence="11">2.1.1.386</ecNumber>
    </recommendedName>
</protein>
<keyword evidence="9" id="KW-0694">RNA-binding</keyword>
<keyword evidence="6" id="KW-0949">S-adenosyl-L-methionine</keyword>
<evidence type="ECO:0000256" key="3">
    <source>
        <dbReference type="ARBA" id="ARBA00021330"/>
    </source>
</evidence>
<keyword evidence="7" id="KW-0479">Metal-binding</keyword>
<evidence type="ECO:0000256" key="5">
    <source>
        <dbReference type="ARBA" id="ARBA00022679"/>
    </source>
</evidence>
<dbReference type="GO" id="GO:0031047">
    <property type="term" value="P:regulatory ncRNA-mediated gene silencing"/>
    <property type="evidence" value="ECO:0007669"/>
    <property type="project" value="UniProtKB-KW"/>
</dbReference>
<evidence type="ECO:0000256" key="6">
    <source>
        <dbReference type="ARBA" id="ARBA00022691"/>
    </source>
</evidence>
<evidence type="ECO:0000313" key="13">
    <source>
        <dbReference type="EMBL" id="MBK1619086.1"/>
    </source>
</evidence>
<evidence type="ECO:0000256" key="1">
    <source>
        <dbReference type="ARBA" id="ARBA00001946"/>
    </source>
</evidence>
<evidence type="ECO:0000256" key="11">
    <source>
        <dbReference type="ARBA" id="ARBA00035025"/>
    </source>
</evidence>
<dbReference type="GO" id="GO:0046872">
    <property type="term" value="F:metal ion binding"/>
    <property type="evidence" value="ECO:0007669"/>
    <property type="project" value="UniProtKB-KW"/>
</dbReference>
<dbReference type="CDD" id="cd02440">
    <property type="entry name" value="AdoMet_MTases"/>
    <property type="match status" value="1"/>
</dbReference>
<dbReference type="RefSeq" id="WP_200244050.1">
    <property type="nucleotide sequence ID" value="NZ_NRRY01000017.1"/>
</dbReference>
<dbReference type="EMBL" id="NRRY01000017">
    <property type="protein sequence ID" value="MBK1619086.1"/>
    <property type="molecule type" value="Genomic_DNA"/>
</dbReference>
<organism evidence="13 14">
    <name type="scientific">Lamprobacter modestohalophilus</name>
    <dbReference type="NCBI Taxonomy" id="1064514"/>
    <lineage>
        <taxon>Bacteria</taxon>
        <taxon>Pseudomonadati</taxon>
        <taxon>Pseudomonadota</taxon>
        <taxon>Gammaproteobacteria</taxon>
        <taxon>Chromatiales</taxon>
        <taxon>Chromatiaceae</taxon>
        <taxon>Lamprobacter</taxon>
    </lineage>
</organism>